<keyword evidence="2" id="KW-1185">Reference proteome</keyword>
<protein>
    <submittedName>
        <fullName evidence="1">Uncharacterized protein</fullName>
    </submittedName>
</protein>
<accession>A0A2V4E997</accession>
<dbReference type="AlphaFoldDB" id="A0A2V4E997"/>
<organism evidence="1 2">
    <name type="scientific">Gilliamella apicola</name>
    <dbReference type="NCBI Taxonomy" id="1196095"/>
    <lineage>
        <taxon>Bacteria</taxon>
        <taxon>Pseudomonadati</taxon>
        <taxon>Pseudomonadota</taxon>
        <taxon>Gammaproteobacteria</taxon>
        <taxon>Orbales</taxon>
        <taxon>Orbaceae</taxon>
        <taxon>Gilliamella</taxon>
    </lineage>
</organism>
<gene>
    <name evidence="1" type="ORF">DKK70_01595</name>
</gene>
<name>A0A2V4E997_9GAMM</name>
<evidence type="ECO:0000313" key="2">
    <source>
        <dbReference type="Proteomes" id="UP000247932"/>
    </source>
</evidence>
<dbReference type="EMBL" id="QGLR01000004">
    <property type="protein sequence ID" value="PXZ08489.1"/>
    <property type="molecule type" value="Genomic_DNA"/>
</dbReference>
<evidence type="ECO:0000313" key="1">
    <source>
        <dbReference type="EMBL" id="PXZ08489.1"/>
    </source>
</evidence>
<sequence length="73" mass="8760">MIIILILECKTFFDFFQNNPQKLGNFKTAIILTYCFYVKNRQERSRIISSCYFDMFAINEISKLIDDIFIFGR</sequence>
<dbReference type="Proteomes" id="UP000247932">
    <property type="component" value="Unassembled WGS sequence"/>
</dbReference>
<comment type="caution">
    <text evidence="1">The sequence shown here is derived from an EMBL/GenBank/DDBJ whole genome shotgun (WGS) entry which is preliminary data.</text>
</comment>
<proteinExistence type="predicted"/>
<reference evidence="1 2" key="1">
    <citation type="submission" date="2018-05" db="EMBL/GenBank/DDBJ databases">
        <title>Reference genomes for bee gut microbiota database.</title>
        <authorList>
            <person name="Ellegaard K.M."/>
        </authorList>
    </citation>
    <scope>NUCLEOTIDE SEQUENCE [LARGE SCALE GENOMIC DNA]</scope>
    <source>
        <strain evidence="1 2">ESL0182</strain>
    </source>
</reference>